<gene>
    <name evidence="3" type="primary">LOC110793765</name>
</gene>
<keyword evidence="2" id="KW-1185">Reference proteome</keyword>
<dbReference type="KEGG" id="soe:110793765"/>
<dbReference type="GeneID" id="110793765"/>
<accession>A0A9R0K1Q4</accession>
<name>A0A9R0K1Q4_SPIOL</name>
<evidence type="ECO:0000313" key="2">
    <source>
        <dbReference type="Proteomes" id="UP000813463"/>
    </source>
</evidence>
<evidence type="ECO:0000259" key="1">
    <source>
        <dbReference type="Pfam" id="PF20241"/>
    </source>
</evidence>
<dbReference type="PANTHER" id="PTHR33065:SF88">
    <property type="entry name" value="OS11G0104220 PROTEIN"/>
    <property type="match status" value="1"/>
</dbReference>
<reference evidence="2" key="1">
    <citation type="journal article" date="2021" name="Nat. Commun.">
        <title>Genomic analyses provide insights into spinach domestication and the genetic basis of agronomic traits.</title>
        <authorList>
            <person name="Cai X."/>
            <person name="Sun X."/>
            <person name="Xu C."/>
            <person name="Sun H."/>
            <person name="Wang X."/>
            <person name="Ge C."/>
            <person name="Zhang Z."/>
            <person name="Wang Q."/>
            <person name="Fei Z."/>
            <person name="Jiao C."/>
            <person name="Wang Q."/>
        </authorList>
    </citation>
    <scope>NUCLEOTIDE SEQUENCE [LARGE SCALE GENOMIC DNA]</scope>
    <source>
        <strain evidence="2">cv. Varoflay</strain>
    </source>
</reference>
<reference evidence="3" key="2">
    <citation type="submission" date="2025-08" db="UniProtKB">
        <authorList>
            <consortium name="RefSeq"/>
        </authorList>
    </citation>
    <scope>IDENTIFICATION</scope>
    <source>
        <tissue evidence="3">Leaf</tissue>
    </source>
</reference>
<protein>
    <recommendedName>
        <fullName evidence="1">DUF6598 domain-containing protein</fullName>
    </recommendedName>
</protein>
<dbReference type="InterPro" id="IPR046533">
    <property type="entry name" value="DUF6598"/>
</dbReference>
<organism evidence="2 3">
    <name type="scientific">Spinacia oleracea</name>
    <name type="common">Spinach</name>
    <dbReference type="NCBI Taxonomy" id="3562"/>
    <lineage>
        <taxon>Eukaryota</taxon>
        <taxon>Viridiplantae</taxon>
        <taxon>Streptophyta</taxon>
        <taxon>Embryophyta</taxon>
        <taxon>Tracheophyta</taxon>
        <taxon>Spermatophyta</taxon>
        <taxon>Magnoliopsida</taxon>
        <taxon>eudicotyledons</taxon>
        <taxon>Gunneridae</taxon>
        <taxon>Pentapetalae</taxon>
        <taxon>Caryophyllales</taxon>
        <taxon>Chenopodiaceae</taxon>
        <taxon>Chenopodioideae</taxon>
        <taxon>Anserineae</taxon>
        <taxon>Spinacia</taxon>
    </lineage>
</organism>
<dbReference type="Pfam" id="PF20241">
    <property type="entry name" value="DUF6598"/>
    <property type="match status" value="1"/>
</dbReference>
<dbReference type="PANTHER" id="PTHR33065">
    <property type="entry name" value="OS07G0486400 PROTEIN"/>
    <property type="match status" value="1"/>
</dbReference>
<dbReference type="Proteomes" id="UP000813463">
    <property type="component" value="Chromosome 6"/>
</dbReference>
<evidence type="ECO:0000313" key="3">
    <source>
        <dbReference type="RefSeq" id="XP_021854355.1"/>
    </source>
</evidence>
<sequence>MGWTYSRDAPDTLLEVFSVRMYSDEIDDISAAEFDGEVRVTDIATDINLYNPKEGEKPVLPDGTLRLTGPFRCIVAPYACVHLNLVEKSRNLEVCNGEFELSPYVNVVPYDERLSTLVSGKHGFAIINFMLYSCAVQAIVEVSLVTTDHVHGNDLISCPASLYGYIHASNDLRSYNCAYDLKFFQSVLFNVSKENPKEPNTSDGSKIVPLSRSIVAVPIKSQLIIKAQLFDAGTEANIADDTASFMAATSGSESRIIGGIMVKVDWLIDPFGTPGTIRPCTGGKSTSRRKRLSEAMSK</sequence>
<dbReference type="OrthoDB" id="1602268at2759"/>
<dbReference type="RefSeq" id="XP_021854355.1">
    <property type="nucleotide sequence ID" value="XM_021998663.2"/>
</dbReference>
<proteinExistence type="predicted"/>
<dbReference type="AlphaFoldDB" id="A0A9R0K1Q4"/>
<feature type="domain" description="DUF6598" evidence="1">
    <location>
        <begin position="13"/>
        <end position="258"/>
    </location>
</feature>